<keyword evidence="2" id="KW-0813">Transport</keyword>
<sequence>MLRLLIFVIFFATGSQSFAQMDLVEKDSTQVQEEQESLGRTLKSGEIDFHIRSFFMSTLNKGKLSDYATLATGAGIGYTTPEWRGFQARFNGFFTFQVFEYNVRVPDPITGAGNRYELLLYDMNDLSNTNRLDRLEELYLSYRKNRFKFTFGRQKINSPLLNEQDNRMRPNVFGGFSAVYSGMSTKLTAMWINSVTIRGTVDWYTIEDSYGVYPFGRNLYGEPSDYRGKIKSKGIAMTGLQYHKSGLTLQGWNYFAENVFNMTFLQSDYVINIGKTRIHTGIQGFHQIPINDGGNPDTQKTYIHPDENASGLGAKIGLFSGRHNVSFNFLGINDKGRFLFPREWGREILYASMSRERFEGAGDMHALVLKYDLITPVKGLFAQFGAGKVNLSEVNDYRTNKYGLPSYYHFSGMLDYRFKDYFEGINLSLLVVNKAPQNREMMTDRLRINRVEMWNINLVMDYRF</sequence>
<dbReference type="EMBL" id="PYGF01000006">
    <property type="protein sequence ID" value="PSL03767.1"/>
    <property type="molecule type" value="Genomic_DNA"/>
</dbReference>
<feature type="signal peptide" evidence="4">
    <location>
        <begin position="1"/>
        <end position="19"/>
    </location>
</feature>
<evidence type="ECO:0000256" key="4">
    <source>
        <dbReference type="SAM" id="SignalP"/>
    </source>
</evidence>
<evidence type="ECO:0000313" key="5">
    <source>
        <dbReference type="EMBL" id="PSL03767.1"/>
    </source>
</evidence>
<accession>A0A2P8E2Y4</accession>
<dbReference type="AlphaFoldDB" id="A0A2P8E2Y4"/>
<dbReference type="Pfam" id="PF03573">
    <property type="entry name" value="OprD"/>
    <property type="match status" value="1"/>
</dbReference>
<dbReference type="OrthoDB" id="862900at2"/>
<gene>
    <name evidence="5" type="ORF">CLV48_1066</name>
</gene>
<proteinExistence type="inferred from homology"/>
<dbReference type="GO" id="GO:0016020">
    <property type="term" value="C:membrane"/>
    <property type="evidence" value="ECO:0007669"/>
    <property type="project" value="InterPro"/>
</dbReference>
<organism evidence="5 6">
    <name type="scientific">Cecembia rubra</name>
    <dbReference type="NCBI Taxonomy" id="1485585"/>
    <lineage>
        <taxon>Bacteria</taxon>
        <taxon>Pseudomonadati</taxon>
        <taxon>Bacteroidota</taxon>
        <taxon>Cytophagia</taxon>
        <taxon>Cytophagales</taxon>
        <taxon>Cyclobacteriaceae</taxon>
        <taxon>Cecembia</taxon>
    </lineage>
</organism>
<dbReference type="Gene3D" id="2.40.160.10">
    <property type="entry name" value="Porin"/>
    <property type="match status" value="1"/>
</dbReference>
<evidence type="ECO:0000256" key="3">
    <source>
        <dbReference type="ARBA" id="ARBA00022729"/>
    </source>
</evidence>
<keyword evidence="6" id="KW-1185">Reference proteome</keyword>
<comment type="caution">
    <text evidence="5">The sequence shown here is derived from an EMBL/GenBank/DDBJ whole genome shotgun (WGS) entry which is preliminary data.</text>
</comment>
<feature type="chain" id="PRO_5015183365" evidence="4">
    <location>
        <begin position="20"/>
        <end position="464"/>
    </location>
</feature>
<comment type="similarity">
    <text evidence="1">Belongs to the outer membrane porin (Opr) (TC 1.B.25) family.</text>
</comment>
<dbReference type="InterPro" id="IPR005318">
    <property type="entry name" value="OM_porin_bac"/>
</dbReference>
<keyword evidence="3 4" id="KW-0732">Signal</keyword>
<dbReference type="Proteomes" id="UP000240708">
    <property type="component" value="Unassembled WGS sequence"/>
</dbReference>
<name>A0A2P8E2Y4_9BACT</name>
<protein>
    <submittedName>
        <fullName evidence="5">Outer membrane OprD family porin</fullName>
    </submittedName>
</protein>
<dbReference type="InterPro" id="IPR023614">
    <property type="entry name" value="Porin_dom_sf"/>
</dbReference>
<reference evidence="5 6" key="1">
    <citation type="submission" date="2018-03" db="EMBL/GenBank/DDBJ databases">
        <title>Genomic Encyclopedia of Archaeal and Bacterial Type Strains, Phase II (KMG-II): from individual species to whole genera.</title>
        <authorList>
            <person name="Goeker M."/>
        </authorList>
    </citation>
    <scope>NUCLEOTIDE SEQUENCE [LARGE SCALE GENOMIC DNA]</scope>
    <source>
        <strain evidence="5 6">DSM 28057</strain>
    </source>
</reference>
<evidence type="ECO:0000313" key="6">
    <source>
        <dbReference type="Proteomes" id="UP000240708"/>
    </source>
</evidence>
<evidence type="ECO:0000256" key="1">
    <source>
        <dbReference type="ARBA" id="ARBA00009075"/>
    </source>
</evidence>
<evidence type="ECO:0000256" key="2">
    <source>
        <dbReference type="ARBA" id="ARBA00022448"/>
    </source>
</evidence>